<proteinExistence type="inferred from homology"/>
<evidence type="ECO:0000256" key="2">
    <source>
        <dbReference type="SAM" id="MobiDB-lite"/>
    </source>
</evidence>
<keyword evidence="1" id="KW-0539">Nucleus</keyword>
<name>A0A811QZK3_9POAL</name>
<feature type="region of interest" description="Disordered" evidence="2">
    <location>
        <begin position="22"/>
        <end position="47"/>
    </location>
</feature>
<comment type="caution">
    <text evidence="4">The sequence shown here is derived from an EMBL/GenBank/DDBJ whole genome shotgun (WGS) entry which is preliminary data.</text>
</comment>
<evidence type="ECO:0000313" key="4">
    <source>
        <dbReference type="EMBL" id="CAD6264224.1"/>
    </source>
</evidence>
<comment type="similarity">
    <text evidence="1">Belongs to the FHY3/FAR1 family.</text>
</comment>
<feature type="domain" description="FAR1" evidence="3">
    <location>
        <begin position="397"/>
        <end position="459"/>
    </location>
</feature>
<feature type="region of interest" description="Disordered" evidence="2">
    <location>
        <begin position="271"/>
        <end position="302"/>
    </location>
</feature>
<accession>A0A811QZK3</accession>
<dbReference type="GO" id="GO:0008270">
    <property type="term" value="F:zinc ion binding"/>
    <property type="evidence" value="ECO:0007669"/>
    <property type="project" value="UniProtKB-UniRule"/>
</dbReference>
<dbReference type="PANTHER" id="PTHR31669">
    <property type="entry name" value="PROTEIN FAR1-RELATED SEQUENCE 10-RELATED"/>
    <property type="match status" value="1"/>
</dbReference>
<feature type="compositionally biased region" description="Acidic residues" evidence="2">
    <location>
        <begin position="277"/>
        <end position="302"/>
    </location>
</feature>
<keyword evidence="1" id="KW-0863">Zinc-finger</keyword>
<keyword evidence="1" id="KW-0862">Zinc</keyword>
<evidence type="ECO:0000313" key="5">
    <source>
        <dbReference type="Proteomes" id="UP000604825"/>
    </source>
</evidence>
<dbReference type="EMBL" id="CAJGYO010000012">
    <property type="protein sequence ID" value="CAD6264224.1"/>
    <property type="molecule type" value="Genomic_DNA"/>
</dbReference>
<sequence>MSPSDGGFQSASNSGAAMSRCSSAVEEGASNSGAHMPGEKFLHSGGQGYSVQRGDGGVLLRSASFGGNGFPVLSYAGDRGGVAVQGFAMDGVLQWAGVQSGSRRVEYMERREVEGASRPETVHSVGQPVAHLHQNTRFGNIPMHYQQHVLQSPQGFPMLLPKQQINFHGGIQRVGRYPTDEAFANGVNSNYWHGFPGYSPWHLQHNNPMGTVAGYVGVNPLVQDHRTQHLVEGNGNSQMEKDTNCGLNDSAFNNASSNGYFYNLLSSTEMTTGRGEEIEESETEFDEDEEYHDTDDEGSDGICEEETTMEWISKPDKTESEVDKALEFEFVEVNGQQRGAVKKRRRFPKGYEVPDCRPAREIRTIEKTMRNASTRSTRHIFEPKLGMIFDSRIEAYKFYNLYSWEVGFGICFGSFARNRVNKMRTMQKIVCERQGFDSRCKRSSTRIRCKAMITLHRTEDMGCMYGGMQNVPFNQKSLRAVCSQIAKDQKDDDIGKTLEIFRKMREEDPGFQFSVDLDSDKKCKAMTKAIKEVFPDWTTHLWCKWHVLRYAPEELGPVYRNNGPFRREFHYVINQMLTIDEFEKAWDDLVKRYGLKENEFMKRTYAKREKWAKPWARETFCARMASTQRSESANSILKKFKKMVRSIHVNVDSTNILEYYAAMLLRKYLKHTLKRWTRNARDFEYPDEVCTSVGEQLGQNLLYANALEVVKSTDKNPKAAEILMRYLHMAKKEIDGMPSENLSNMPGTDASSSPAQTPGIVSESEGKDQSGYESNAQRIVTNTYGASGSSAYMSDADIQNIQAPLIPEHFGRQREKRFKPVFERKRKGRSYRASAEIGETSNPKGKTKKSKRQEGFGPHD</sequence>
<feature type="compositionally biased region" description="Basic and acidic residues" evidence="2">
    <location>
        <begin position="809"/>
        <end position="823"/>
    </location>
</feature>
<feature type="region of interest" description="Disordered" evidence="2">
    <location>
        <begin position="737"/>
        <end position="776"/>
    </location>
</feature>
<organism evidence="4 5">
    <name type="scientific">Miscanthus lutarioriparius</name>
    <dbReference type="NCBI Taxonomy" id="422564"/>
    <lineage>
        <taxon>Eukaryota</taxon>
        <taxon>Viridiplantae</taxon>
        <taxon>Streptophyta</taxon>
        <taxon>Embryophyta</taxon>
        <taxon>Tracheophyta</taxon>
        <taxon>Spermatophyta</taxon>
        <taxon>Magnoliopsida</taxon>
        <taxon>Liliopsida</taxon>
        <taxon>Poales</taxon>
        <taxon>Poaceae</taxon>
        <taxon>PACMAD clade</taxon>
        <taxon>Panicoideae</taxon>
        <taxon>Andropogonodae</taxon>
        <taxon>Andropogoneae</taxon>
        <taxon>Saccharinae</taxon>
        <taxon>Miscanthus</taxon>
    </lineage>
</organism>
<dbReference type="Proteomes" id="UP000604825">
    <property type="component" value="Unassembled WGS sequence"/>
</dbReference>
<evidence type="ECO:0000256" key="1">
    <source>
        <dbReference type="RuleBase" id="RU367018"/>
    </source>
</evidence>
<dbReference type="Pfam" id="PF03101">
    <property type="entry name" value="FAR1"/>
    <property type="match status" value="1"/>
</dbReference>
<keyword evidence="5" id="KW-1185">Reference proteome</keyword>
<reference evidence="4" key="1">
    <citation type="submission" date="2020-10" db="EMBL/GenBank/DDBJ databases">
        <authorList>
            <person name="Han B."/>
            <person name="Lu T."/>
            <person name="Zhao Q."/>
            <person name="Huang X."/>
            <person name="Zhao Y."/>
        </authorList>
    </citation>
    <scope>NUCLEOTIDE SEQUENCE</scope>
</reference>
<dbReference type="PANTHER" id="PTHR31669:SF307">
    <property type="entry name" value="PROTEIN FAR1-RELATED SEQUENCE"/>
    <property type="match status" value="1"/>
</dbReference>
<evidence type="ECO:0000259" key="3">
    <source>
        <dbReference type="Pfam" id="PF03101"/>
    </source>
</evidence>
<dbReference type="OrthoDB" id="2402896at2759"/>
<comment type="function">
    <text evidence="1">Putative transcription activator involved in regulating light control of development.</text>
</comment>
<dbReference type="InterPro" id="IPR031052">
    <property type="entry name" value="FHY3/FAR1"/>
</dbReference>
<comment type="subcellular location">
    <subcellularLocation>
        <location evidence="1">Nucleus</location>
    </subcellularLocation>
</comment>
<feature type="region of interest" description="Disordered" evidence="2">
    <location>
        <begin position="805"/>
        <end position="860"/>
    </location>
</feature>
<dbReference type="GO" id="GO:0006355">
    <property type="term" value="P:regulation of DNA-templated transcription"/>
    <property type="evidence" value="ECO:0007669"/>
    <property type="project" value="UniProtKB-UniRule"/>
</dbReference>
<dbReference type="AlphaFoldDB" id="A0A811QZK3"/>
<dbReference type="GO" id="GO:0005634">
    <property type="term" value="C:nucleus"/>
    <property type="evidence" value="ECO:0007669"/>
    <property type="project" value="UniProtKB-SubCell"/>
</dbReference>
<feature type="compositionally biased region" description="Polar residues" evidence="2">
    <location>
        <begin position="740"/>
        <end position="756"/>
    </location>
</feature>
<gene>
    <name evidence="4" type="ORF">NCGR_LOCUS47529</name>
</gene>
<keyword evidence="1" id="KW-0479">Metal-binding</keyword>
<dbReference type="InterPro" id="IPR004330">
    <property type="entry name" value="FAR1_DNA_bnd_dom"/>
</dbReference>
<protein>
    <recommendedName>
        <fullName evidence="1">Protein FAR1-RELATED SEQUENCE</fullName>
    </recommendedName>
</protein>